<evidence type="ECO:0000313" key="2">
    <source>
        <dbReference type="EMBL" id="KAG9457966.1"/>
    </source>
</evidence>
<dbReference type="PANTHER" id="PTHR34956">
    <property type="entry name" value="OS05G0397300 PROTEIN"/>
    <property type="match status" value="1"/>
</dbReference>
<comment type="caution">
    <text evidence="2">The sequence shown here is derived from an EMBL/GenBank/DDBJ whole genome shotgun (WGS) entry which is preliminary data.</text>
</comment>
<feature type="compositionally biased region" description="Polar residues" evidence="1">
    <location>
        <begin position="87"/>
        <end position="97"/>
    </location>
</feature>
<name>A0AAV7FDP8_ARIFI</name>
<reference evidence="2 3" key="1">
    <citation type="submission" date="2021-07" db="EMBL/GenBank/DDBJ databases">
        <title>The Aristolochia fimbriata genome: insights into angiosperm evolution, floral development and chemical biosynthesis.</title>
        <authorList>
            <person name="Jiao Y."/>
        </authorList>
    </citation>
    <scope>NUCLEOTIDE SEQUENCE [LARGE SCALE GENOMIC DNA]</scope>
    <source>
        <strain evidence="2">IBCAS-2021</strain>
        <tissue evidence="2">Leaf</tissue>
    </source>
</reference>
<dbReference type="Proteomes" id="UP000825729">
    <property type="component" value="Unassembled WGS sequence"/>
</dbReference>
<feature type="compositionally biased region" description="Basic residues" evidence="1">
    <location>
        <begin position="75"/>
        <end position="84"/>
    </location>
</feature>
<sequence>MELEDDVFFADLSKQISLLIMDDDEEFSPGNCPAVSIQALSHAYRPISMPSAFGQEHTQRREIKGTGVFIPRSSAPRRKNRSRRFASCSNCNYGQQPDKTRGVSHATETMKLPSSYSVTKT</sequence>
<proteinExistence type="predicted"/>
<dbReference type="AlphaFoldDB" id="A0AAV7FDP8"/>
<feature type="compositionally biased region" description="Polar residues" evidence="1">
    <location>
        <begin position="112"/>
        <end position="121"/>
    </location>
</feature>
<protein>
    <submittedName>
        <fullName evidence="2">Uncharacterized protein</fullName>
    </submittedName>
</protein>
<keyword evidence="3" id="KW-1185">Reference proteome</keyword>
<feature type="region of interest" description="Disordered" evidence="1">
    <location>
        <begin position="52"/>
        <end position="121"/>
    </location>
</feature>
<organism evidence="2 3">
    <name type="scientific">Aristolochia fimbriata</name>
    <name type="common">White veined hardy Dutchman's pipe vine</name>
    <dbReference type="NCBI Taxonomy" id="158543"/>
    <lineage>
        <taxon>Eukaryota</taxon>
        <taxon>Viridiplantae</taxon>
        <taxon>Streptophyta</taxon>
        <taxon>Embryophyta</taxon>
        <taxon>Tracheophyta</taxon>
        <taxon>Spermatophyta</taxon>
        <taxon>Magnoliopsida</taxon>
        <taxon>Magnoliidae</taxon>
        <taxon>Piperales</taxon>
        <taxon>Aristolochiaceae</taxon>
        <taxon>Aristolochia</taxon>
    </lineage>
</organism>
<gene>
    <name evidence="2" type="ORF">H6P81_002474</name>
</gene>
<accession>A0AAV7FDP8</accession>
<dbReference type="PANTHER" id="PTHR34956:SF2">
    <property type="entry name" value="OS05G0397300 PROTEIN"/>
    <property type="match status" value="1"/>
</dbReference>
<dbReference type="EMBL" id="JAINDJ010000002">
    <property type="protein sequence ID" value="KAG9457966.1"/>
    <property type="molecule type" value="Genomic_DNA"/>
</dbReference>
<evidence type="ECO:0000256" key="1">
    <source>
        <dbReference type="SAM" id="MobiDB-lite"/>
    </source>
</evidence>
<evidence type="ECO:0000313" key="3">
    <source>
        <dbReference type="Proteomes" id="UP000825729"/>
    </source>
</evidence>